<dbReference type="GO" id="GO:0038023">
    <property type="term" value="F:signaling receptor activity"/>
    <property type="evidence" value="ECO:0007669"/>
    <property type="project" value="TreeGrafter"/>
</dbReference>
<evidence type="ECO:0000256" key="3">
    <source>
        <dbReference type="ARBA" id="ARBA00023319"/>
    </source>
</evidence>
<evidence type="ECO:0000313" key="9">
    <source>
        <dbReference type="RefSeq" id="XP_007529829.2"/>
    </source>
</evidence>
<protein>
    <submittedName>
        <fullName evidence="9">Trem-like transcript 1 protein isoform X1</fullName>
    </submittedName>
</protein>
<feature type="chain" id="PRO_5046450046" evidence="6">
    <location>
        <begin position="21"/>
        <end position="300"/>
    </location>
</feature>
<dbReference type="InterPro" id="IPR003599">
    <property type="entry name" value="Ig_sub"/>
</dbReference>
<keyword evidence="5" id="KW-0812">Transmembrane</keyword>
<dbReference type="InterPro" id="IPR013106">
    <property type="entry name" value="Ig_V-set"/>
</dbReference>
<gene>
    <name evidence="9" type="primary">TREML1</name>
</gene>
<evidence type="ECO:0000256" key="6">
    <source>
        <dbReference type="SAM" id="SignalP"/>
    </source>
</evidence>
<dbReference type="RefSeq" id="XP_007529829.2">
    <property type="nucleotide sequence ID" value="XM_007529767.3"/>
</dbReference>
<evidence type="ECO:0000256" key="5">
    <source>
        <dbReference type="SAM" id="Phobius"/>
    </source>
</evidence>
<dbReference type="OrthoDB" id="9449910at2759"/>
<evidence type="ECO:0000259" key="7">
    <source>
        <dbReference type="PROSITE" id="PS50835"/>
    </source>
</evidence>
<feature type="transmembrane region" description="Helical" evidence="5">
    <location>
        <begin position="153"/>
        <end position="175"/>
    </location>
</feature>
<dbReference type="FunCoup" id="A0A1S3A5S6">
    <property type="interactions" value="28"/>
</dbReference>
<dbReference type="InterPro" id="IPR013783">
    <property type="entry name" value="Ig-like_fold"/>
</dbReference>
<dbReference type="Gene3D" id="2.60.40.10">
    <property type="entry name" value="Immunoglobulins"/>
    <property type="match status" value="1"/>
</dbReference>
<dbReference type="PROSITE" id="PS50835">
    <property type="entry name" value="IG_LIKE"/>
    <property type="match status" value="1"/>
</dbReference>
<dbReference type="GeneID" id="103119481"/>
<feature type="region of interest" description="Disordered" evidence="4">
    <location>
        <begin position="232"/>
        <end position="300"/>
    </location>
</feature>
<dbReference type="CTD" id="340205"/>
<accession>A0A1S3A5S6</accession>
<dbReference type="AlphaFoldDB" id="A0A1S3A5S6"/>
<keyword evidence="8" id="KW-1185">Reference proteome</keyword>
<proteinExistence type="predicted"/>
<evidence type="ECO:0000256" key="4">
    <source>
        <dbReference type="SAM" id="MobiDB-lite"/>
    </source>
</evidence>
<keyword evidence="3" id="KW-0393">Immunoglobulin domain</keyword>
<dbReference type="SUPFAM" id="SSF48726">
    <property type="entry name" value="Immunoglobulin"/>
    <property type="match status" value="1"/>
</dbReference>
<name>A0A1S3A5S6_ERIEU</name>
<dbReference type="InParanoid" id="A0A1S3A5S6"/>
<feature type="signal peptide" evidence="6">
    <location>
        <begin position="1"/>
        <end position="20"/>
    </location>
</feature>
<dbReference type="Pfam" id="PF07686">
    <property type="entry name" value="V-set"/>
    <property type="match status" value="1"/>
</dbReference>
<dbReference type="InterPro" id="IPR007110">
    <property type="entry name" value="Ig-like_dom"/>
</dbReference>
<evidence type="ECO:0000256" key="1">
    <source>
        <dbReference type="ARBA" id="ARBA00022729"/>
    </source>
</evidence>
<dbReference type="PANTHER" id="PTHR16423:SF10">
    <property type="entry name" value="CRKD-BINDING PROTEIN-RELATED"/>
    <property type="match status" value="1"/>
</dbReference>
<sequence length="300" mass="31723">MGLLHLLLLLLLELAGWGWAGSLPEMLKAPEGTSIQVQCHYRPQDAKVRKVWCRILPEGCQPVVSSTVDRRVPKGRRTFLTDLGGGLLQVEMVNLEQEDAGEYGCMVEGASGPQIVHTVALTVLPVEVATHRVDLSSSASSERPSMDDMSIPLLWGAVFLLGLLVAAVVVLAVMVKRKGSRFGSCGRFQNCTVSNMDPSSEVHHISDSGLAVALPSDMPYVRLDSPPSFDNTTYTSFPLDPPSGKSPPSVLSSSPPLPPKASICSSPVTHTTTIISGGDQGGGISCESAKDLPSSLGPPS</sequence>
<organism evidence="8 9">
    <name type="scientific">Erinaceus europaeus</name>
    <name type="common">Western European hedgehog</name>
    <dbReference type="NCBI Taxonomy" id="9365"/>
    <lineage>
        <taxon>Eukaryota</taxon>
        <taxon>Metazoa</taxon>
        <taxon>Chordata</taxon>
        <taxon>Craniata</taxon>
        <taxon>Vertebrata</taxon>
        <taxon>Euteleostomi</taxon>
        <taxon>Mammalia</taxon>
        <taxon>Eutheria</taxon>
        <taxon>Laurasiatheria</taxon>
        <taxon>Eulipotyphla</taxon>
        <taxon>Erinaceidae</taxon>
        <taxon>Erinaceinae</taxon>
        <taxon>Erinaceus</taxon>
    </lineage>
</organism>
<keyword evidence="5" id="KW-0472">Membrane</keyword>
<feature type="domain" description="Ig-like" evidence="7">
    <location>
        <begin position="31"/>
        <end position="122"/>
    </location>
</feature>
<evidence type="ECO:0000256" key="2">
    <source>
        <dbReference type="ARBA" id="ARBA00023157"/>
    </source>
</evidence>
<dbReference type="InterPro" id="IPR036179">
    <property type="entry name" value="Ig-like_dom_sf"/>
</dbReference>
<dbReference type="SMART" id="SM00409">
    <property type="entry name" value="IG"/>
    <property type="match status" value="1"/>
</dbReference>
<dbReference type="CDD" id="cd05716">
    <property type="entry name" value="IgV_pIgR_like"/>
    <property type="match status" value="1"/>
</dbReference>
<keyword evidence="1 6" id="KW-0732">Signal</keyword>
<dbReference type="PANTHER" id="PTHR16423">
    <property type="entry name" value="TREM-LIKE TRANSCRIPT PROTEIN"/>
    <property type="match status" value="1"/>
</dbReference>
<keyword evidence="2" id="KW-1015">Disulfide bond</keyword>
<reference evidence="9" key="1">
    <citation type="submission" date="2025-08" db="UniProtKB">
        <authorList>
            <consortium name="RefSeq"/>
        </authorList>
    </citation>
    <scope>IDENTIFICATION</scope>
</reference>
<dbReference type="InterPro" id="IPR052314">
    <property type="entry name" value="Immune_rcpt_domain"/>
</dbReference>
<dbReference type="GO" id="GO:0009986">
    <property type="term" value="C:cell surface"/>
    <property type="evidence" value="ECO:0007669"/>
    <property type="project" value="TreeGrafter"/>
</dbReference>
<dbReference type="Proteomes" id="UP001652624">
    <property type="component" value="Chromosome 4"/>
</dbReference>
<keyword evidence="5" id="KW-1133">Transmembrane helix</keyword>
<evidence type="ECO:0000313" key="8">
    <source>
        <dbReference type="Proteomes" id="UP001652624"/>
    </source>
</evidence>
<dbReference type="eggNOG" id="ENOG502SRZV">
    <property type="taxonomic scope" value="Eukaryota"/>
</dbReference>